<sequence>MTATVDTADYSTAPDLITIDQVTTDTPTVYPFVLHRVDPRRLRADGNSRVVRDIRETRPELVASVAEHGVDPKVSIINVAPDPDGVLAVLVGFHRHAAAVAVKERENPDLTVDLLVHAPGTRREVLVVQGIENIHRKGYTTAEEAQLYGQLALEGMAPETIARELSLPDERIKAGLAVAASTRTRAAGKALPTADMLLLSQLAEFGDDEDAHQRLVDVLTTRPHQFQWTIEQLRDRREQQAMLARETQKFTDLGYTLADDEDDLPDGAERLDALCAGDGVDPLDPAGHADCPGRAVSVWVDGDLEAEVVHYCLDYATHGHRTLASVRIAAAEDRLRAEGVPIVDPAADGVVPLSRLLADGQAQHALTAADHAGCPGHAAYVIDIPFRSTTDVGYVCTDHAAHGHVLRFAPSAPQPERDAAYQTGERKRATANNRLWRDAKIARRKWLTQYFTDWRKRKATALPARLQHWLALAPVLAGDYLAESAPAHAYAYACTLLKLGEPKDHRRTNNPIAVLLRRKTTTETQAVLIRLAQVVGACEAHWNAKYTENADASWRSPSDDTRFYIELLQALGYPLSHIEQVVLNPALDHEKWPHLAPVTTGDKQIGDQQAA</sequence>
<dbReference type="AlphaFoldDB" id="A0A5Q0H2T3"/>
<reference evidence="2" key="1">
    <citation type="journal article" date="2021" name="Curr. Microbiol.">
        <title>Complete genome of nocamycin-producing strain Saccharothrix syringae NRRL B-16468 reveals the biosynthetic potential for secondary metabolites.</title>
        <authorList>
            <person name="Mo X."/>
            <person name="Yang S."/>
        </authorList>
    </citation>
    <scope>NUCLEOTIDE SEQUENCE [LARGE SCALE GENOMIC DNA]</scope>
    <source>
        <strain evidence="2">ATCC 51364 / DSM 43886 / JCM 6844 / KCTC 9398 / NBRC 14523 / NRRL B-16468 / INA 2240</strain>
    </source>
</reference>
<dbReference type="EMBL" id="CP034550">
    <property type="protein sequence ID" value="QFZ20526.1"/>
    <property type="molecule type" value="Genomic_DNA"/>
</dbReference>
<dbReference type="KEGG" id="ssyi:EKG83_26740"/>
<organism evidence="1 2">
    <name type="scientific">Saccharothrix syringae</name>
    <name type="common">Nocardiopsis syringae</name>
    <dbReference type="NCBI Taxonomy" id="103733"/>
    <lineage>
        <taxon>Bacteria</taxon>
        <taxon>Bacillati</taxon>
        <taxon>Actinomycetota</taxon>
        <taxon>Actinomycetes</taxon>
        <taxon>Pseudonocardiales</taxon>
        <taxon>Pseudonocardiaceae</taxon>
        <taxon>Saccharothrix</taxon>
    </lineage>
</organism>
<keyword evidence="2" id="KW-1185">Reference proteome</keyword>
<protein>
    <recommendedName>
        <fullName evidence="3">ParB/Sulfiredoxin domain-containing protein</fullName>
    </recommendedName>
</protein>
<evidence type="ECO:0000313" key="2">
    <source>
        <dbReference type="Proteomes" id="UP000325787"/>
    </source>
</evidence>
<proteinExistence type="predicted"/>
<accession>A0A5Q0H2T3</accession>
<name>A0A5Q0H2T3_SACSY</name>
<dbReference type="OrthoDB" id="3846919at2"/>
<dbReference type="RefSeq" id="WP_033436045.1">
    <property type="nucleotide sequence ID" value="NZ_CP034550.1"/>
</dbReference>
<evidence type="ECO:0008006" key="3">
    <source>
        <dbReference type="Google" id="ProtNLM"/>
    </source>
</evidence>
<dbReference type="SUPFAM" id="SSF109709">
    <property type="entry name" value="KorB DNA-binding domain-like"/>
    <property type="match status" value="1"/>
</dbReference>
<gene>
    <name evidence="1" type="ORF">EKG83_26740</name>
</gene>
<evidence type="ECO:0000313" key="1">
    <source>
        <dbReference type="EMBL" id="QFZ20526.1"/>
    </source>
</evidence>
<dbReference type="Proteomes" id="UP000325787">
    <property type="component" value="Chromosome"/>
</dbReference>